<reference evidence="1 2" key="1">
    <citation type="submission" date="2015-04" db="EMBL/GenBank/DDBJ databases">
        <title>Complete genome sequence of Sulfurovum lithotrophicum ATCC BAA-797T.</title>
        <authorList>
            <person name="Ahn J."/>
            <person name="Park G."/>
            <person name="Jeon W."/>
            <person name="Jang Y."/>
            <person name="Jang M."/>
            <person name="Lee H."/>
            <person name="Lee H."/>
        </authorList>
    </citation>
    <scope>NUCLEOTIDE SEQUENCE [LARGE SCALE GENOMIC DNA]</scope>
    <source>
        <strain evidence="2">ATCC BAA-797 / 42BKT</strain>
    </source>
</reference>
<evidence type="ECO:0000313" key="2">
    <source>
        <dbReference type="Proteomes" id="UP000034444"/>
    </source>
</evidence>
<dbReference type="Proteomes" id="UP000034444">
    <property type="component" value="Chromosome"/>
</dbReference>
<gene>
    <name evidence="1" type="ORF">YH65_04555</name>
</gene>
<keyword evidence="2" id="KW-1185">Reference proteome</keyword>
<evidence type="ECO:0000313" key="1">
    <source>
        <dbReference type="EMBL" id="AKF24737.1"/>
    </source>
</evidence>
<sequence>MFVSVNIYAENWKHFGRSNPSPEAYELKKGVAYMEMRLYEVDKSYHKVVKKGYKVIWKAYHKPLKSFDKQVVRKFKSAAPNLSAGTDLVKYSIAYRLDGSDKHYFIANVFYIDVNGKIWRMNTKKDFLSYILPIDNSADLSEVLWLKSYYGLKKYRKVPGGYEVIDVESINFETDKKKCGEYTYRILMDRNGHIKKKVLVNSKHTPCAVI</sequence>
<proteinExistence type="predicted"/>
<name>A0A7U4M0T9_9BACT</name>
<reference evidence="2" key="2">
    <citation type="journal article" date="2017" name="Stand. Genomic Sci.">
        <title>Complete genome sequence of the sulfur-oxidizing chemolithoautotrophic Sulfurovum lithotrophicum 42BKTT.</title>
        <authorList>
            <person name="Jeon W."/>
            <person name="Priscilla L."/>
            <person name="Park G."/>
            <person name="Lee H."/>
            <person name="Lee N."/>
            <person name="Lee D."/>
            <person name="Kwon H."/>
            <person name="Ahn I."/>
            <person name="Lee C."/>
            <person name="Lee H."/>
            <person name="Ahn J."/>
        </authorList>
    </citation>
    <scope>NUCLEOTIDE SEQUENCE [LARGE SCALE GENOMIC DNA]</scope>
    <source>
        <strain evidence="2">ATCC BAA-797 / 42BKT</strain>
    </source>
</reference>
<dbReference type="AlphaFoldDB" id="A0A7U4M0T9"/>
<organism evidence="1 2">
    <name type="scientific">Sulfurovum lithotrophicum</name>
    <dbReference type="NCBI Taxonomy" id="206403"/>
    <lineage>
        <taxon>Bacteria</taxon>
        <taxon>Pseudomonadati</taxon>
        <taxon>Campylobacterota</taxon>
        <taxon>Epsilonproteobacteria</taxon>
        <taxon>Campylobacterales</taxon>
        <taxon>Sulfurovaceae</taxon>
        <taxon>Sulfurovum</taxon>
    </lineage>
</organism>
<accession>A0A7U4M0T9</accession>
<protein>
    <submittedName>
        <fullName evidence="1">Uncharacterized protein</fullName>
    </submittedName>
</protein>
<dbReference type="KEGG" id="slh:YH65_04555"/>
<dbReference type="EMBL" id="CP011308">
    <property type="protein sequence ID" value="AKF24737.1"/>
    <property type="molecule type" value="Genomic_DNA"/>
</dbReference>